<keyword evidence="3" id="KW-1185">Reference proteome</keyword>
<comment type="caution">
    <text evidence="2">The sequence shown here is derived from an EMBL/GenBank/DDBJ whole genome shotgun (WGS) entry which is preliminary data.</text>
</comment>
<gene>
    <name evidence="2" type="ORF">GND95_03655</name>
</gene>
<dbReference type="InterPro" id="IPR051686">
    <property type="entry name" value="Lipoprotein_DolP"/>
</dbReference>
<dbReference type="Pfam" id="PF04972">
    <property type="entry name" value="BON"/>
    <property type="match status" value="3"/>
</dbReference>
<dbReference type="OrthoDB" id="1952369at2"/>
<evidence type="ECO:0000259" key="1">
    <source>
        <dbReference type="PROSITE" id="PS50914"/>
    </source>
</evidence>
<dbReference type="Gene3D" id="3.30.1340.30">
    <property type="match status" value="3"/>
</dbReference>
<name>A0A7C8HFU8_9FIRM</name>
<dbReference type="PANTHER" id="PTHR34606">
    <property type="entry name" value="BON DOMAIN-CONTAINING PROTEIN"/>
    <property type="match status" value="1"/>
</dbReference>
<feature type="domain" description="BON" evidence="1">
    <location>
        <begin position="76"/>
        <end position="145"/>
    </location>
</feature>
<dbReference type="AlphaFoldDB" id="A0A7C8HFU8"/>
<dbReference type="RefSeq" id="WP_158739479.1">
    <property type="nucleotide sequence ID" value="NZ_WSLF01000002.1"/>
</dbReference>
<accession>A0A7C8HFU8</accession>
<dbReference type="PANTHER" id="PTHR34606:SF15">
    <property type="entry name" value="BON DOMAIN-CONTAINING PROTEIN"/>
    <property type="match status" value="1"/>
</dbReference>
<dbReference type="InterPro" id="IPR007055">
    <property type="entry name" value="BON_dom"/>
</dbReference>
<dbReference type="PROSITE" id="PS50914">
    <property type="entry name" value="BON"/>
    <property type="match status" value="2"/>
</dbReference>
<sequence length="227" mass="25498">MDKDNELVHTIETALRENLKHQVIDLNIHATDGTVYLTGFVDCLADKIQAEKVVQNYVPHVRFENNLTIAMNGNISDKELKEQTEDNLRHCEFADRLRNVNVKVEGGSATLIGSVNTLADEIKALEVARQTIGLKDVVSNLTIETAEEMYDDALLKSMVQQALNESDLDRHSIIPTVEKGVVTLEGMVDHRYEVEMAGELIANVDGVIKIKNHLRNRQDDGEDPYVY</sequence>
<organism evidence="2 3">
    <name type="scientific">Defluviitalea raffinosedens</name>
    <dbReference type="NCBI Taxonomy" id="1450156"/>
    <lineage>
        <taxon>Bacteria</taxon>
        <taxon>Bacillati</taxon>
        <taxon>Bacillota</taxon>
        <taxon>Clostridia</taxon>
        <taxon>Lachnospirales</taxon>
        <taxon>Defluviitaleaceae</taxon>
        <taxon>Defluviitalea</taxon>
    </lineage>
</organism>
<evidence type="ECO:0000313" key="3">
    <source>
        <dbReference type="Proteomes" id="UP000483018"/>
    </source>
</evidence>
<reference evidence="2 3" key="1">
    <citation type="submission" date="2019-12" db="EMBL/GenBank/DDBJ databases">
        <title>Defluviitalea raffinosedens, isolated from a biogas fermenter, genome sequencing and characterization.</title>
        <authorList>
            <person name="Rettenmaier R."/>
            <person name="Schneider M."/>
            <person name="Neuhaus K."/>
            <person name="Liebl W."/>
            <person name="Zverlov V."/>
        </authorList>
    </citation>
    <scope>NUCLEOTIDE SEQUENCE [LARGE SCALE GENOMIC DNA]</scope>
    <source>
        <strain evidence="2 3">249c-K6</strain>
    </source>
</reference>
<protein>
    <submittedName>
        <fullName evidence="2">BON domain-containing protein</fullName>
    </submittedName>
</protein>
<dbReference type="EMBL" id="WSLF01000002">
    <property type="protein sequence ID" value="KAE9636226.1"/>
    <property type="molecule type" value="Genomic_DNA"/>
</dbReference>
<feature type="domain" description="BON" evidence="1">
    <location>
        <begin position="151"/>
        <end position="218"/>
    </location>
</feature>
<proteinExistence type="predicted"/>
<evidence type="ECO:0000313" key="2">
    <source>
        <dbReference type="EMBL" id="KAE9636226.1"/>
    </source>
</evidence>
<dbReference type="Proteomes" id="UP000483018">
    <property type="component" value="Unassembled WGS sequence"/>
</dbReference>